<gene>
    <name evidence="7" type="ORF">SAMN05660836_02425</name>
</gene>
<dbReference type="InterPro" id="IPR003593">
    <property type="entry name" value="AAA+_ATPase"/>
</dbReference>
<dbReference type="SMART" id="SM00382">
    <property type="entry name" value="AAA"/>
    <property type="match status" value="1"/>
</dbReference>
<keyword evidence="5" id="KW-0029">Amino-acid transport</keyword>
<proteinExistence type="inferred from homology"/>
<reference evidence="7 8" key="1">
    <citation type="submission" date="2016-10" db="EMBL/GenBank/DDBJ databases">
        <authorList>
            <person name="de Groot N.N."/>
        </authorList>
    </citation>
    <scope>NUCLEOTIDE SEQUENCE [LARGE SCALE GENOMIC DNA]</scope>
    <source>
        <strain evidence="7 8">DSM 9990</strain>
    </source>
</reference>
<dbReference type="CDD" id="cd03224">
    <property type="entry name" value="ABC_TM1139_LivF_branched"/>
    <property type="match status" value="1"/>
</dbReference>
<keyword evidence="4 7" id="KW-0067">ATP-binding</keyword>
<evidence type="ECO:0000313" key="7">
    <source>
        <dbReference type="EMBL" id="SFN03836.1"/>
    </source>
</evidence>
<evidence type="ECO:0000256" key="3">
    <source>
        <dbReference type="ARBA" id="ARBA00022741"/>
    </source>
</evidence>
<dbReference type="PANTHER" id="PTHR43820:SF4">
    <property type="entry name" value="HIGH-AFFINITY BRANCHED-CHAIN AMINO ACID TRANSPORT ATP-BINDING PROTEIN LIVF"/>
    <property type="match status" value="1"/>
</dbReference>
<dbReference type="PANTHER" id="PTHR43820">
    <property type="entry name" value="HIGH-AFFINITY BRANCHED-CHAIN AMINO ACID TRANSPORT ATP-BINDING PROTEIN LIVF"/>
    <property type="match status" value="1"/>
</dbReference>
<accession>A0A1I4VSA0</accession>
<protein>
    <submittedName>
        <fullName evidence="7">Amino acid/amide ABC transporter ATP-binding protein 2, HAAT family</fullName>
    </submittedName>
</protein>
<dbReference type="SUPFAM" id="SSF52540">
    <property type="entry name" value="P-loop containing nucleoside triphosphate hydrolases"/>
    <property type="match status" value="1"/>
</dbReference>
<name>A0A1I4VSA0_9BACT</name>
<dbReference type="InterPro" id="IPR052156">
    <property type="entry name" value="BCAA_Transport_ATP-bd_LivF"/>
</dbReference>
<dbReference type="InterPro" id="IPR027417">
    <property type="entry name" value="P-loop_NTPase"/>
</dbReference>
<dbReference type="Pfam" id="PF00005">
    <property type="entry name" value="ABC_tran"/>
    <property type="match status" value="1"/>
</dbReference>
<dbReference type="PROSITE" id="PS50893">
    <property type="entry name" value="ABC_TRANSPORTER_2"/>
    <property type="match status" value="1"/>
</dbReference>
<keyword evidence="3" id="KW-0547">Nucleotide-binding</keyword>
<dbReference type="InterPro" id="IPR003439">
    <property type="entry name" value="ABC_transporter-like_ATP-bd"/>
</dbReference>
<dbReference type="PIRSF" id="PIRSF039137">
    <property type="entry name" value="ABC_branched_ATPase"/>
    <property type="match status" value="1"/>
</dbReference>
<keyword evidence="8" id="KW-1185">Reference proteome</keyword>
<dbReference type="Proteomes" id="UP000199611">
    <property type="component" value="Unassembled WGS sequence"/>
</dbReference>
<dbReference type="InterPro" id="IPR017871">
    <property type="entry name" value="ABC_transporter-like_CS"/>
</dbReference>
<feature type="domain" description="ABC transporter" evidence="6">
    <location>
        <begin position="2"/>
        <end position="235"/>
    </location>
</feature>
<dbReference type="GO" id="GO:0016887">
    <property type="term" value="F:ATP hydrolysis activity"/>
    <property type="evidence" value="ECO:0007669"/>
    <property type="project" value="InterPro"/>
</dbReference>
<dbReference type="GO" id="GO:0015807">
    <property type="term" value="P:L-amino acid transport"/>
    <property type="evidence" value="ECO:0007669"/>
    <property type="project" value="TreeGrafter"/>
</dbReference>
<keyword evidence="2" id="KW-0813">Transport</keyword>
<dbReference type="GO" id="GO:0005524">
    <property type="term" value="F:ATP binding"/>
    <property type="evidence" value="ECO:0007669"/>
    <property type="project" value="UniProtKB-KW"/>
</dbReference>
<evidence type="ECO:0000313" key="8">
    <source>
        <dbReference type="Proteomes" id="UP000199611"/>
    </source>
</evidence>
<dbReference type="RefSeq" id="WP_093396122.1">
    <property type="nucleotide sequence ID" value="NZ_FOUU01000011.1"/>
</dbReference>
<dbReference type="STRING" id="39841.SAMN05660836_02425"/>
<dbReference type="GO" id="GO:0015658">
    <property type="term" value="F:branched-chain amino acid transmembrane transporter activity"/>
    <property type="evidence" value="ECO:0007669"/>
    <property type="project" value="InterPro"/>
</dbReference>
<dbReference type="EMBL" id="FOUU01000011">
    <property type="protein sequence ID" value="SFN03836.1"/>
    <property type="molecule type" value="Genomic_DNA"/>
</dbReference>
<evidence type="ECO:0000256" key="1">
    <source>
        <dbReference type="ARBA" id="ARBA00005417"/>
    </source>
</evidence>
<evidence type="ECO:0000256" key="5">
    <source>
        <dbReference type="ARBA" id="ARBA00022970"/>
    </source>
</evidence>
<organism evidence="7 8">
    <name type="scientific">Thermodesulforhabdus norvegica</name>
    <dbReference type="NCBI Taxonomy" id="39841"/>
    <lineage>
        <taxon>Bacteria</taxon>
        <taxon>Pseudomonadati</taxon>
        <taxon>Thermodesulfobacteriota</taxon>
        <taxon>Syntrophobacteria</taxon>
        <taxon>Syntrophobacterales</taxon>
        <taxon>Thermodesulforhabdaceae</taxon>
        <taxon>Thermodesulforhabdus</taxon>
    </lineage>
</organism>
<evidence type="ECO:0000259" key="6">
    <source>
        <dbReference type="PROSITE" id="PS50893"/>
    </source>
</evidence>
<comment type="similarity">
    <text evidence="1">Belongs to the ABC transporter superfamily.</text>
</comment>
<dbReference type="OrthoDB" id="9809450at2"/>
<dbReference type="PROSITE" id="PS00211">
    <property type="entry name" value="ABC_TRANSPORTER_1"/>
    <property type="match status" value="1"/>
</dbReference>
<dbReference type="AlphaFoldDB" id="A0A1I4VSA0"/>
<evidence type="ECO:0000256" key="2">
    <source>
        <dbReference type="ARBA" id="ARBA00022448"/>
    </source>
</evidence>
<evidence type="ECO:0000256" key="4">
    <source>
        <dbReference type="ARBA" id="ARBA00022840"/>
    </source>
</evidence>
<dbReference type="Gene3D" id="3.40.50.300">
    <property type="entry name" value="P-loop containing nucleotide triphosphate hydrolases"/>
    <property type="match status" value="1"/>
</dbReference>
<dbReference type="InterPro" id="IPR030660">
    <property type="entry name" value="ABC_branched_ATPase_LivF/BraG"/>
</dbReference>
<sequence>MLTVKSVHSYYESIHALKGVSLHVLKGEIVTLVGANGAGKSTLVKTICGFLRPSRGEIFFDNRPIHILPVEKIVELGIAVVPEGRQIFASLPVEVNLEMGAFLYRKDREYVQKMKEEMFERFPILRKRRNQLAGTLSGGEQQMLAIARALMSKPKLVILDEPSMGLAPLVVKEVFTIIQELRAEGKTILLIEQNARAALKIADRGYVLETGKVVLEGTGKALLEHSEVQRAYLGRGTPRIWEA</sequence>